<keyword evidence="11" id="KW-0175">Coiled coil</keyword>
<evidence type="ECO:0000256" key="8">
    <source>
        <dbReference type="ARBA" id="ARBA00022989"/>
    </source>
</evidence>
<organism evidence="12 13">
    <name type="scientific">Olea europaea subsp. europaea</name>
    <dbReference type="NCBI Taxonomy" id="158383"/>
    <lineage>
        <taxon>Eukaryota</taxon>
        <taxon>Viridiplantae</taxon>
        <taxon>Streptophyta</taxon>
        <taxon>Embryophyta</taxon>
        <taxon>Tracheophyta</taxon>
        <taxon>Spermatophyta</taxon>
        <taxon>Magnoliopsida</taxon>
        <taxon>eudicotyledons</taxon>
        <taxon>Gunneridae</taxon>
        <taxon>Pentapetalae</taxon>
        <taxon>asterids</taxon>
        <taxon>lamiids</taxon>
        <taxon>Lamiales</taxon>
        <taxon>Oleaceae</taxon>
        <taxon>Oleeae</taxon>
        <taxon>Olea</taxon>
    </lineage>
</organism>
<dbReference type="Gramene" id="OE9A068345T1">
    <property type="protein sequence ID" value="OE9A068345C1"/>
    <property type="gene ID" value="OE9A068345"/>
</dbReference>
<keyword evidence="6 10" id="KW-0812">Transmembrane</keyword>
<evidence type="ECO:0000256" key="2">
    <source>
        <dbReference type="ARBA" id="ARBA00007809"/>
    </source>
</evidence>
<dbReference type="Pfam" id="PF03083">
    <property type="entry name" value="MtN3_slv"/>
    <property type="match status" value="2"/>
</dbReference>
<dbReference type="InterPro" id="IPR047664">
    <property type="entry name" value="SWEET"/>
</dbReference>
<dbReference type="GO" id="GO:0051119">
    <property type="term" value="F:sugar transmembrane transporter activity"/>
    <property type="evidence" value="ECO:0007669"/>
    <property type="project" value="InterPro"/>
</dbReference>
<name>A0A8S0RPM9_OLEEU</name>
<evidence type="ECO:0000256" key="4">
    <source>
        <dbReference type="ARBA" id="ARBA00022475"/>
    </source>
</evidence>
<feature type="transmembrane region" description="Helical" evidence="10">
    <location>
        <begin position="129"/>
        <end position="150"/>
    </location>
</feature>
<dbReference type="FunFam" id="1.20.1280.290:FF:000001">
    <property type="entry name" value="Bidirectional sugar transporter SWEET"/>
    <property type="match status" value="1"/>
</dbReference>
<evidence type="ECO:0000256" key="5">
    <source>
        <dbReference type="ARBA" id="ARBA00022597"/>
    </source>
</evidence>
<dbReference type="FunFam" id="1.20.1280.290:FF:000003">
    <property type="entry name" value="Bidirectional sugar transporter SWEET"/>
    <property type="match status" value="1"/>
</dbReference>
<dbReference type="GO" id="GO:0005886">
    <property type="term" value="C:plasma membrane"/>
    <property type="evidence" value="ECO:0007669"/>
    <property type="project" value="UniProtKB-SubCell"/>
</dbReference>
<keyword evidence="3 10" id="KW-0813">Transport</keyword>
<keyword evidence="9 10" id="KW-0472">Membrane</keyword>
<feature type="transmembrane region" description="Helical" evidence="10">
    <location>
        <begin position="162"/>
        <end position="184"/>
    </location>
</feature>
<evidence type="ECO:0000256" key="3">
    <source>
        <dbReference type="ARBA" id="ARBA00022448"/>
    </source>
</evidence>
<dbReference type="PANTHER" id="PTHR10791:SF222">
    <property type="entry name" value="BIDIRECTIONAL SUGAR TRANSPORTER SWEET15"/>
    <property type="match status" value="1"/>
</dbReference>
<comment type="subcellular location">
    <subcellularLocation>
        <location evidence="1 10">Cell membrane</location>
        <topology evidence="1 10">Multi-pass membrane protein</topology>
    </subcellularLocation>
</comment>
<evidence type="ECO:0000256" key="7">
    <source>
        <dbReference type="ARBA" id="ARBA00022737"/>
    </source>
</evidence>
<evidence type="ECO:0000256" key="6">
    <source>
        <dbReference type="ARBA" id="ARBA00022692"/>
    </source>
</evidence>
<dbReference type="AlphaFoldDB" id="A0A8S0RPM9"/>
<comment type="function">
    <text evidence="10">Mediates both low-affinity uptake and efflux of sugar across the membrane.</text>
</comment>
<accession>A0A8S0RPM9</accession>
<evidence type="ECO:0000256" key="10">
    <source>
        <dbReference type="RuleBase" id="RU910715"/>
    </source>
</evidence>
<evidence type="ECO:0000256" key="11">
    <source>
        <dbReference type="SAM" id="Coils"/>
    </source>
</evidence>
<reference evidence="12 13" key="1">
    <citation type="submission" date="2019-12" db="EMBL/GenBank/DDBJ databases">
        <authorList>
            <person name="Alioto T."/>
            <person name="Alioto T."/>
            <person name="Gomez Garrido J."/>
        </authorList>
    </citation>
    <scope>NUCLEOTIDE SEQUENCE [LARGE SCALE GENOMIC DNA]</scope>
</reference>
<evidence type="ECO:0000256" key="9">
    <source>
        <dbReference type="ARBA" id="ARBA00023136"/>
    </source>
</evidence>
<keyword evidence="5 10" id="KW-0762">Sugar transport</keyword>
<dbReference type="InterPro" id="IPR004316">
    <property type="entry name" value="SWEET_rpt"/>
</dbReference>
<dbReference type="Gene3D" id="1.20.1280.290">
    <property type="match status" value="2"/>
</dbReference>
<dbReference type="EMBL" id="CACTIH010003665">
    <property type="protein sequence ID" value="CAA2981189.1"/>
    <property type="molecule type" value="Genomic_DNA"/>
</dbReference>
<feature type="transmembrane region" description="Helical" evidence="10">
    <location>
        <begin position="45"/>
        <end position="62"/>
    </location>
</feature>
<feature type="transmembrane region" description="Helical" evidence="10">
    <location>
        <begin position="190"/>
        <end position="211"/>
    </location>
</feature>
<feature type="coiled-coil region" evidence="11">
    <location>
        <begin position="246"/>
        <end position="273"/>
    </location>
</feature>
<feature type="transmembrane region" description="Helical" evidence="10">
    <location>
        <begin position="68"/>
        <end position="91"/>
    </location>
</feature>
<keyword evidence="8 10" id="KW-1133">Transmembrane helix</keyword>
<protein>
    <recommendedName>
        <fullName evidence="10">Bidirectional sugar transporter SWEET</fullName>
    </recommendedName>
</protein>
<feature type="transmembrane region" description="Helical" evidence="10">
    <location>
        <begin position="103"/>
        <end position="123"/>
    </location>
</feature>
<comment type="caution">
    <text evidence="12">The sequence shown here is derived from an EMBL/GenBank/DDBJ whole genome shotgun (WGS) entry which is preliminary data.</text>
</comment>
<keyword evidence="7" id="KW-0677">Repeat</keyword>
<comment type="similarity">
    <text evidence="2 10">Belongs to the SWEET sugar transporter family.</text>
</comment>
<dbReference type="Proteomes" id="UP000594638">
    <property type="component" value="Unassembled WGS sequence"/>
</dbReference>
<proteinExistence type="inferred from homology"/>
<evidence type="ECO:0000256" key="1">
    <source>
        <dbReference type="ARBA" id="ARBA00004651"/>
    </source>
</evidence>
<keyword evidence="13" id="KW-1185">Reference proteome</keyword>
<evidence type="ECO:0000313" key="13">
    <source>
        <dbReference type="Proteomes" id="UP000594638"/>
    </source>
</evidence>
<feature type="transmembrane region" description="Helical" evidence="10">
    <location>
        <begin position="6"/>
        <end position="25"/>
    </location>
</feature>
<dbReference type="PANTHER" id="PTHR10791">
    <property type="entry name" value="RAG1-ACTIVATING PROTEIN 1"/>
    <property type="match status" value="1"/>
</dbReference>
<keyword evidence="4" id="KW-1003">Cell membrane</keyword>
<evidence type="ECO:0000313" key="12">
    <source>
        <dbReference type="EMBL" id="CAA2981189.1"/>
    </source>
</evidence>
<dbReference type="OrthoDB" id="409725at2759"/>
<gene>
    <name evidence="12" type="ORF">OLEA9_A068345</name>
</gene>
<sequence>MAVHHQWTFVFGILGNLISICVYLAPLPTFIRIYREKSTMRFHALPYIVALFSSLLWMYYAFLKGNALLLISINSFGCVIETIYIALYLSYASKNIRNRTIKILGLVDVALFTLIFLASFFILDGETRVRVVGWISVAVSVSVFAAPLSITLQVVRTKSVEFMPFFLSFFLTLNAVMWFAYGVLLKDLCIALPNVLGFGLGLVQMLLYGIYRNSKPVIEEKKLPEHVKNIILLGTPEVHPADSESCRDFKEEKTNAQEEKKDEENCAIALEMEPCRPVKVQLDSPSLIVCAA</sequence>